<dbReference type="CDD" id="cd07982">
    <property type="entry name" value="HFD_TAF10"/>
    <property type="match status" value="1"/>
</dbReference>
<evidence type="ECO:0000256" key="2">
    <source>
        <dbReference type="ARBA" id="ARBA00023015"/>
    </source>
</evidence>
<feature type="region of interest" description="Disordered" evidence="6">
    <location>
        <begin position="115"/>
        <end position="137"/>
    </location>
</feature>
<dbReference type="GO" id="GO:0000124">
    <property type="term" value="C:SAGA complex"/>
    <property type="evidence" value="ECO:0007669"/>
    <property type="project" value="TreeGrafter"/>
</dbReference>
<protein>
    <submittedName>
        <fullName evidence="7">Uncharacterized protein</fullName>
    </submittedName>
</protein>
<reference evidence="7" key="1">
    <citation type="submission" date="2016-04" db="EMBL/GenBank/DDBJ databases">
        <authorList>
            <person name="Nguyen H.D."/>
            <person name="Samba Siva P."/>
            <person name="Cullis J."/>
            <person name="Levesque C.A."/>
            <person name="Hambleton S."/>
        </authorList>
    </citation>
    <scope>NUCLEOTIDE SEQUENCE</scope>
    <source>
        <strain evidence="7">DAOMC 236416</strain>
    </source>
</reference>
<accession>A0A177TT18</accession>
<comment type="subcellular location">
    <subcellularLocation>
        <location evidence="1">Nucleus</location>
    </subcellularLocation>
</comment>
<keyword evidence="4" id="KW-0539">Nucleus</keyword>
<dbReference type="PROSITE" id="PS51371">
    <property type="entry name" value="CBS"/>
    <property type="match status" value="1"/>
</dbReference>
<dbReference type="GO" id="GO:0006367">
    <property type="term" value="P:transcription initiation at RNA polymerase II promoter"/>
    <property type="evidence" value="ECO:0007669"/>
    <property type="project" value="TreeGrafter"/>
</dbReference>
<comment type="similarity">
    <text evidence="5">Belongs to the TAF10 family.</text>
</comment>
<dbReference type="PANTHER" id="PTHR21242:SF0">
    <property type="entry name" value="TRANSCRIPTION INITIATION FACTOR TFIID SUBUNIT 10"/>
    <property type="match status" value="1"/>
</dbReference>
<proteinExistence type="inferred from homology"/>
<comment type="caution">
    <text evidence="7">The sequence shown here is derived from an EMBL/GenBank/DDBJ whole genome shotgun (WGS) entry which is preliminary data.</text>
</comment>
<sequence length="349" mass="36180">MSSAAVTGAIVAPRTVAAVIPAPAGSSSTSAKYRGAVVEDMQLPPAVAVPRNASVSAALSVAHDHDYSQLPLVSTTDRKLLGYVDVAVLSKRLAEGSLIGSDPVDSAMNRFANATSSSSSAAGAGAGASSNAGNRTRSTFTVIDPNTGLGELETFLQNHPFALVTDPSRSFVLAVATREDLNKFVARRGLGGGSGNGASETTSAPMTRREEEEARKDRTLAQFMLMLDDYKPLIPDEVTDYYLEKVGFECDDVRLKRFLSLAAEKFVSDIAADAFQYARIRTNAGPAGKPKGGAVPLGGAAGGVGGGAGAGSSAAAGQKDRSRTVLTMDDLSAALGEYGINARRAEWYR</sequence>
<name>A0A177TT18_9BASI</name>
<dbReference type="GO" id="GO:0016251">
    <property type="term" value="F:RNA polymerase II general transcription initiation factor activity"/>
    <property type="evidence" value="ECO:0007669"/>
    <property type="project" value="TreeGrafter"/>
</dbReference>
<evidence type="ECO:0000256" key="6">
    <source>
        <dbReference type="SAM" id="MobiDB-lite"/>
    </source>
</evidence>
<dbReference type="AlphaFoldDB" id="A0A177TT18"/>
<dbReference type="Pfam" id="PF00571">
    <property type="entry name" value="CBS"/>
    <property type="match status" value="1"/>
</dbReference>
<evidence type="ECO:0000256" key="1">
    <source>
        <dbReference type="ARBA" id="ARBA00004123"/>
    </source>
</evidence>
<dbReference type="InterPro" id="IPR000644">
    <property type="entry name" value="CBS_dom"/>
</dbReference>
<dbReference type="GO" id="GO:1990841">
    <property type="term" value="F:promoter-specific chromatin binding"/>
    <property type="evidence" value="ECO:0007669"/>
    <property type="project" value="TreeGrafter"/>
</dbReference>
<dbReference type="InterPro" id="IPR046342">
    <property type="entry name" value="CBS_dom_sf"/>
</dbReference>
<evidence type="ECO:0000256" key="3">
    <source>
        <dbReference type="ARBA" id="ARBA00023163"/>
    </source>
</evidence>
<reference evidence="7" key="2">
    <citation type="journal article" date="2019" name="IMA Fungus">
        <title>Genome sequencing and comparison of five Tilletia species to identify candidate genes for the detection of regulated species infecting wheat.</title>
        <authorList>
            <person name="Nguyen H.D.T."/>
            <person name="Sultana T."/>
            <person name="Kesanakurti P."/>
            <person name="Hambleton S."/>
        </authorList>
    </citation>
    <scope>NUCLEOTIDE SEQUENCE</scope>
    <source>
        <strain evidence="7">DAOMC 236416</strain>
    </source>
</reference>
<evidence type="ECO:0000313" key="7">
    <source>
        <dbReference type="EMBL" id="KAE8248641.1"/>
    </source>
</evidence>
<keyword evidence="3" id="KW-0804">Transcription</keyword>
<dbReference type="InterPro" id="IPR003923">
    <property type="entry name" value="TAF10"/>
</dbReference>
<evidence type="ECO:0000256" key="5">
    <source>
        <dbReference type="ARBA" id="ARBA00025730"/>
    </source>
</evidence>
<dbReference type="PANTHER" id="PTHR21242">
    <property type="entry name" value="TRANSCRIPTION INITIATION FACTOR TFIID SUBUNIT 10"/>
    <property type="match status" value="1"/>
</dbReference>
<dbReference type="Gene3D" id="3.10.580.10">
    <property type="entry name" value="CBS-domain"/>
    <property type="match status" value="1"/>
</dbReference>
<organism evidence="7 8">
    <name type="scientific">Tilletia indica</name>
    <dbReference type="NCBI Taxonomy" id="43049"/>
    <lineage>
        <taxon>Eukaryota</taxon>
        <taxon>Fungi</taxon>
        <taxon>Dikarya</taxon>
        <taxon>Basidiomycota</taxon>
        <taxon>Ustilaginomycotina</taxon>
        <taxon>Exobasidiomycetes</taxon>
        <taxon>Tilletiales</taxon>
        <taxon>Tilletiaceae</taxon>
        <taxon>Tilletia</taxon>
    </lineage>
</organism>
<gene>
    <name evidence="7" type="ORF">A4X13_0g5529</name>
</gene>
<dbReference type="Proteomes" id="UP000077521">
    <property type="component" value="Unassembled WGS sequence"/>
</dbReference>
<dbReference type="SUPFAM" id="SSF54631">
    <property type="entry name" value="CBS-domain pair"/>
    <property type="match status" value="1"/>
</dbReference>
<keyword evidence="2" id="KW-0805">Transcription regulation</keyword>
<evidence type="ECO:0000313" key="8">
    <source>
        <dbReference type="Proteomes" id="UP000077521"/>
    </source>
</evidence>
<feature type="compositionally biased region" description="Low complexity" evidence="6">
    <location>
        <begin position="115"/>
        <end position="134"/>
    </location>
</feature>
<keyword evidence="8" id="KW-1185">Reference proteome</keyword>
<dbReference type="Pfam" id="PF03540">
    <property type="entry name" value="TAF10"/>
    <property type="match status" value="1"/>
</dbReference>
<dbReference type="PRINTS" id="PR01443">
    <property type="entry name" value="TFIID30KDSUB"/>
</dbReference>
<dbReference type="EMBL" id="LWDF02000439">
    <property type="protein sequence ID" value="KAE8248641.1"/>
    <property type="molecule type" value="Genomic_DNA"/>
</dbReference>
<dbReference type="GO" id="GO:0005669">
    <property type="term" value="C:transcription factor TFIID complex"/>
    <property type="evidence" value="ECO:0007669"/>
    <property type="project" value="TreeGrafter"/>
</dbReference>
<feature type="region of interest" description="Disordered" evidence="6">
    <location>
        <begin position="192"/>
        <end position="215"/>
    </location>
</feature>
<evidence type="ECO:0000256" key="4">
    <source>
        <dbReference type="ARBA" id="ARBA00023242"/>
    </source>
</evidence>